<proteinExistence type="predicted"/>
<keyword evidence="1" id="KW-0812">Transmembrane</keyword>
<gene>
    <name evidence="3" type="ORF">HGRIS_014957</name>
</gene>
<organism evidence="3 4">
    <name type="scientific">Hohenbuehelia grisea</name>
    <dbReference type="NCBI Taxonomy" id="104357"/>
    <lineage>
        <taxon>Eukaryota</taxon>
        <taxon>Fungi</taxon>
        <taxon>Dikarya</taxon>
        <taxon>Basidiomycota</taxon>
        <taxon>Agaricomycotina</taxon>
        <taxon>Agaricomycetes</taxon>
        <taxon>Agaricomycetidae</taxon>
        <taxon>Agaricales</taxon>
        <taxon>Pleurotineae</taxon>
        <taxon>Pleurotaceae</taxon>
        <taxon>Hohenbuehelia</taxon>
    </lineage>
</organism>
<feature type="signal peptide" evidence="2">
    <location>
        <begin position="1"/>
        <end position="21"/>
    </location>
</feature>
<comment type="caution">
    <text evidence="3">The sequence shown here is derived from an EMBL/GenBank/DDBJ whole genome shotgun (WGS) entry which is preliminary data.</text>
</comment>
<dbReference type="EMBL" id="JASNQZ010000013">
    <property type="protein sequence ID" value="KAL0948646.1"/>
    <property type="molecule type" value="Genomic_DNA"/>
</dbReference>
<keyword evidence="1" id="KW-1133">Transmembrane helix</keyword>
<evidence type="ECO:0000313" key="3">
    <source>
        <dbReference type="EMBL" id="KAL0948646.1"/>
    </source>
</evidence>
<accession>A0ABR3IZ52</accession>
<protein>
    <recommendedName>
        <fullName evidence="5">Transmembrane protein</fullName>
    </recommendedName>
</protein>
<keyword evidence="2" id="KW-0732">Signal</keyword>
<dbReference type="Proteomes" id="UP001556367">
    <property type="component" value="Unassembled WGS sequence"/>
</dbReference>
<sequence length="220" mass="23759">MPSFKALSLIASFAFAAFTVATPMPAPAPFAELAVRGDYKPVPQILEECHSALIPLAVDLEVAVDLKKTDIEIKAAIEVVVTKIKTVIDISIKEGEKCKGQKEDDYLYHGGKKWTVKEIAVLLCSILELIFFAIFKVLKLLTVLKHYLVLGLFKDICVLVAVLLKLLFLLVTGLLAELLPLILVVKVAVGCSVASIIVFLGCIDLIVCLGGLLGVVAVIF</sequence>
<evidence type="ECO:0000256" key="2">
    <source>
        <dbReference type="SAM" id="SignalP"/>
    </source>
</evidence>
<evidence type="ECO:0000313" key="4">
    <source>
        <dbReference type="Proteomes" id="UP001556367"/>
    </source>
</evidence>
<evidence type="ECO:0008006" key="5">
    <source>
        <dbReference type="Google" id="ProtNLM"/>
    </source>
</evidence>
<feature type="transmembrane region" description="Helical" evidence="1">
    <location>
        <begin position="156"/>
        <end position="176"/>
    </location>
</feature>
<feature type="chain" id="PRO_5047129004" description="Transmembrane protein" evidence="2">
    <location>
        <begin position="22"/>
        <end position="220"/>
    </location>
</feature>
<keyword evidence="4" id="KW-1185">Reference proteome</keyword>
<keyword evidence="1" id="KW-0472">Membrane</keyword>
<reference evidence="4" key="1">
    <citation type="submission" date="2024-06" db="EMBL/GenBank/DDBJ databases">
        <title>Multi-omics analyses provide insights into the biosynthesis of the anticancer antibiotic pleurotin in Hohenbuehelia grisea.</title>
        <authorList>
            <person name="Weaver J.A."/>
            <person name="Alberti F."/>
        </authorList>
    </citation>
    <scope>NUCLEOTIDE SEQUENCE [LARGE SCALE GENOMIC DNA]</scope>
    <source>
        <strain evidence="4">T-177</strain>
    </source>
</reference>
<evidence type="ECO:0000256" key="1">
    <source>
        <dbReference type="SAM" id="Phobius"/>
    </source>
</evidence>
<feature type="transmembrane region" description="Helical" evidence="1">
    <location>
        <begin position="119"/>
        <end position="144"/>
    </location>
</feature>
<name>A0ABR3IZ52_9AGAR</name>
<feature type="transmembrane region" description="Helical" evidence="1">
    <location>
        <begin position="196"/>
        <end position="219"/>
    </location>
</feature>